<evidence type="ECO:0000256" key="2">
    <source>
        <dbReference type="SAM" id="SignalP"/>
    </source>
</evidence>
<dbReference type="EMBL" id="CP022572">
    <property type="protein sequence ID" value="AZU61695.1"/>
    <property type="molecule type" value="Genomic_DNA"/>
</dbReference>
<dbReference type="KEGG" id="nmk:CHR53_10620"/>
<dbReference type="Gene3D" id="3.10.450.40">
    <property type="match status" value="1"/>
</dbReference>
<dbReference type="InterPro" id="IPR025711">
    <property type="entry name" value="PepSY"/>
</dbReference>
<dbReference type="STRING" id="1193713.GCA_001636315_04546"/>
<feature type="compositionally biased region" description="Acidic residues" evidence="1">
    <location>
        <begin position="110"/>
        <end position="123"/>
    </location>
</feature>
<keyword evidence="2" id="KW-0732">Signal</keyword>
<name>A0A3T0HX41_9BACI</name>
<accession>A0A3T0HX41</accession>
<reference evidence="4 5" key="1">
    <citation type="submission" date="2017-07" db="EMBL/GenBank/DDBJ databases">
        <title>The complete genome sequence of Bacillus mesonae strain H20-5, an efficient strain improving plant abiotic stress resistance.</title>
        <authorList>
            <person name="Kim S.Y."/>
            <person name="Song H."/>
            <person name="Sang M.K."/>
            <person name="Weon H.-Y."/>
            <person name="Song J."/>
        </authorList>
    </citation>
    <scope>NUCLEOTIDE SEQUENCE [LARGE SCALE GENOMIC DNA]</scope>
    <source>
        <strain evidence="4 5">H20-5</strain>
    </source>
</reference>
<proteinExistence type="predicted"/>
<feature type="domain" description="PepSY" evidence="3">
    <location>
        <begin position="38"/>
        <end position="96"/>
    </location>
</feature>
<gene>
    <name evidence="4" type="ORF">CHR53_10620</name>
</gene>
<dbReference type="AlphaFoldDB" id="A0A3T0HX41"/>
<dbReference type="OrthoDB" id="5361545at2"/>
<keyword evidence="5" id="KW-1185">Reference proteome</keyword>
<evidence type="ECO:0000259" key="3">
    <source>
        <dbReference type="Pfam" id="PF03413"/>
    </source>
</evidence>
<evidence type="ECO:0000313" key="5">
    <source>
        <dbReference type="Proteomes" id="UP000282892"/>
    </source>
</evidence>
<dbReference type="Proteomes" id="UP000282892">
    <property type="component" value="Chromosome"/>
</dbReference>
<evidence type="ECO:0000256" key="1">
    <source>
        <dbReference type="SAM" id="MobiDB-lite"/>
    </source>
</evidence>
<feature type="chain" id="PRO_5019145194" description="PepSY domain-containing protein" evidence="2">
    <location>
        <begin position="29"/>
        <end position="123"/>
    </location>
</feature>
<organism evidence="4 5">
    <name type="scientific">Neobacillus mesonae</name>
    <dbReference type="NCBI Taxonomy" id="1193713"/>
    <lineage>
        <taxon>Bacteria</taxon>
        <taxon>Bacillati</taxon>
        <taxon>Bacillota</taxon>
        <taxon>Bacilli</taxon>
        <taxon>Bacillales</taxon>
        <taxon>Bacillaceae</taxon>
        <taxon>Neobacillus</taxon>
    </lineage>
</organism>
<evidence type="ECO:0000313" key="4">
    <source>
        <dbReference type="EMBL" id="AZU61695.1"/>
    </source>
</evidence>
<feature type="compositionally biased region" description="Basic and acidic residues" evidence="1">
    <location>
        <begin position="95"/>
        <end position="109"/>
    </location>
</feature>
<feature type="signal peptide" evidence="2">
    <location>
        <begin position="1"/>
        <end position="28"/>
    </location>
</feature>
<dbReference type="Pfam" id="PF03413">
    <property type="entry name" value="PepSY"/>
    <property type="match status" value="1"/>
</dbReference>
<protein>
    <recommendedName>
        <fullName evidence="3">PepSY domain-containing protein</fullName>
    </recommendedName>
</protein>
<feature type="region of interest" description="Disordered" evidence="1">
    <location>
        <begin position="95"/>
        <end position="123"/>
    </location>
</feature>
<sequence>MRLLKRLILLAALLIPLGFSFQTTYANAGQTVEAENNRISEKEAEEIALKKVKGEVVKVKLEMDDGREYYEVIIKGSDANYEVEIDAKTGQVLEVEKEGSRDDGNHDGHDDDDNDGDDDRYDD</sequence>